<name>A0A1I6MGE5_9RHOB</name>
<proteinExistence type="predicted"/>
<organism evidence="2 3">
    <name type="scientific">Yoonia litorea</name>
    <dbReference type="NCBI Taxonomy" id="1123755"/>
    <lineage>
        <taxon>Bacteria</taxon>
        <taxon>Pseudomonadati</taxon>
        <taxon>Pseudomonadota</taxon>
        <taxon>Alphaproteobacteria</taxon>
        <taxon>Rhodobacterales</taxon>
        <taxon>Paracoccaceae</taxon>
        <taxon>Yoonia</taxon>
    </lineage>
</organism>
<feature type="domain" description="Transferrin-binding protein B C-lobe/N-lobe beta-barrel" evidence="1">
    <location>
        <begin position="246"/>
        <end position="373"/>
    </location>
</feature>
<reference evidence="2 3" key="1">
    <citation type="submission" date="2016-10" db="EMBL/GenBank/DDBJ databases">
        <authorList>
            <person name="de Groot N.N."/>
        </authorList>
    </citation>
    <scope>NUCLEOTIDE SEQUENCE [LARGE SCALE GENOMIC DNA]</scope>
    <source>
        <strain evidence="2 3">DSM 29433</strain>
    </source>
</reference>
<evidence type="ECO:0000313" key="3">
    <source>
        <dbReference type="Proteomes" id="UP000198926"/>
    </source>
</evidence>
<dbReference type="Proteomes" id="UP000198926">
    <property type="component" value="Unassembled WGS sequence"/>
</dbReference>
<dbReference type="InterPro" id="IPR001677">
    <property type="entry name" value="TbpB_B_D"/>
</dbReference>
<protein>
    <submittedName>
        <fullName evidence="2">Transferrin binding protein-like solute binding protein</fullName>
    </submittedName>
</protein>
<keyword evidence="3" id="KW-1185">Reference proteome</keyword>
<dbReference type="InterPro" id="IPR011250">
    <property type="entry name" value="OMP/PagP_B-barrel"/>
</dbReference>
<evidence type="ECO:0000313" key="2">
    <source>
        <dbReference type="EMBL" id="SFS14688.1"/>
    </source>
</evidence>
<dbReference type="OrthoDB" id="7856339at2"/>
<gene>
    <name evidence="2" type="ORF">SAMN05444714_1737</name>
</gene>
<sequence>MARLGLAFKPKHDEQITAPKMVSASRIFRSRLSADAKIGMFARSIDTKFNFLTLGIIMRTLVVTLTAVTCLTACGSSSQTADMAQPDVRVFSEDAGNLSTAFASGAAFVPASSAATQVATDFDGDTTRLEADDFAMELADNGNVIMTVNGREFSFDPTTDTDGQNIDGTYPGFRINTFNETFTNGFQALLFASDGQLSEVIDGSGTRYSEVVEYTIAVTDGRGGLTGAFGFAVIGTLTTPNAVSNAGSSTYTGSFLGEILPAEGFVSRADRYRLEGDATLTVNMDGTGVDGFITSLTGTQFNDNVAEPTESLMGELALQSAEISDNTFSATATPSGSLAADLDIAQSDFLYSGSFYGPNAEEVAGIVGGDFTTNGSSTSNLLGGFRLD</sequence>
<dbReference type="EMBL" id="FOZM01000001">
    <property type="protein sequence ID" value="SFS14688.1"/>
    <property type="molecule type" value="Genomic_DNA"/>
</dbReference>
<evidence type="ECO:0000259" key="1">
    <source>
        <dbReference type="Pfam" id="PF01298"/>
    </source>
</evidence>
<accession>A0A1I6MGE5</accession>
<dbReference type="SUPFAM" id="SSF56925">
    <property type="entry name" value="OMPA-like"/>
    <property type="match status" value="1"/>
</dbReference>
<dbReference type="RefSeq" id="WP_090206480.1">
    <property type="nucleotide sequence ID" value="NZ_FOZM01000001.1"/>
</dbReference>
<dbReference type="AlphaFoldDB" id="A0A1I6MGE5"/>
<dbReference type="Gene3D" id="2.40.160.90">
    <property type="match status" value="1"/>
</dbReference>
<dbReference type="Pfam" id="PF01298">
    <property type="entry name" value="TbpB_B_D"/>
    <property type="match status" value="1"/>
</dbReference>